<keyword evidence="4" id="KW-1185">Reference proteome</keyword>
<reference evidence="3" key="1">
    <citation type="submission" date="2023-06" db="EMBL/GenBank/DDBJ databases">
        <title>Genomic analysis of the entomopathogenic nematode Steinernema hermaphroditum.</title>
        <authorList>
            <person name="Schwarz E.M."/>
            <person name="Heppert J.K."/>
            <person name="Baniya A."/>
            <person name="Schwartz H.T."/>
            <person name="Tan C.-H."/>
            <person name="Antoshechkin I."/>
            <person name="Sternberg P.W."/>
            <person name="Goodrich-Blair H."/>
            <person name="Dillman A.R."/>
        </authorList>
    </citation>
    <scope>NUCLEOTIDE SEQUENCE</scope>
    <source>
        <strain evidence="3">PS9179</strain>
        <tissue evidence="3">Whole animal</tissue>
    </source>
</reference>
<evidence type="ECO:0000313" key="4">
    <source>
        <dbReference type="Proteomes" id="UP001175271"/>
    </source>
</evidence>
<dbReference type="EMBL" id="JAUCMV010000001">
    <property type="protein sequence ID" value="KAK0427258.1"/>
    <property type="molecule type" value="Genomic_DNA"/>
</dbReference>
<evidence type="ECO:0000256" key="1">
    <source>
        <dbReference type="SAM" id="MobiDB-lite"/>
    </source>
</evidence>
<gene>
    <name evidence="3" type="ORF">QR680_010137</name>
</gene>
<evidence type="ECO:0000256" key="2">
    <source>
        <dbReference type="SAM" id="Phobius"/>
    </source>
</evidence>
<feature type="transmembrane region" description="Helical" evidence="2">
    <location>
        <begin position="211"/>
        <end position="233"/>
    </location>
</feature>
<dbReference type="Pfam" id="PF10316">
    <property type="entry name" value="7TM_GPCR_Srbc"/>
    <property type="match status" value="1"/>
</dbReference>
<comment type="caution">
    <text evidence="3">The sequence shown here is derived from an EMBL/GenBank/DDBJ whole genome shotgun (WGS) entry which is preliminary data.</text>
</comment>
<feature type="compositionally biased region" description="Polar residues" evidence="1">
    <location>
        <begin position="278"/>
        <end position="291"/>
    </location>
</feature>
<accession>A0AA39IQH8</accession>
<proteinExistence type="predicted"/>
<name>A0AA39IQH8_9BILA</name>
<feature type="transmembrane region" description="Helical" evidence="2">
    <location>
        <begin position="123"/>
        <end position="146"/>
    </location>
</feature>
<evidence type="ECO:0000313" key="3">
    <source>
        <dbReference type="EMBL" id="KAK0427258.1"/>
    </source>
</evidence>
<dbReference type="Proteomes" id="UP001175271">
    <property type="component" value="Unassembled WGS sequence"/>
</dbReference>
<feature type="region of interest" description="Disordered" evidence="1">
    <location>
        <begin position="278"/>
        <end position="307"/>
    </location>
</feature>
<feature type="transmembrane region" description="Helical" evidence="2">
    <location>
        <begin position="12"/>
        <end position="34"/>
    </location>
</feature>
<dbReference type="AlphaFoldDB" id="A0AA39IQH8"/>
<keyword evidence="2" id="KW-1133">Transmembrane helix</keyword>
<sequence length="307" mass="34623">MGVKENTVYMSSASILMSVIVIGINSYLLMRFVLRKHSASMQHYSILKIKMAFDWCFALVTVVYSGSVISRIYGITGMQILFYCGNVIQSMEAALGVLNVFIASDRLCAMRKPLHYSRYYNGVIQKTAIATVSVGISICFVTYSVTRPNMSDGYMFTHLVNRLVQSIIHLTTVGILLFSMVVTAVFLYDFHGFLKKQRTNHLMSYTRSVNAANRVVVYLMAIEFVCLVVPNFLEVILRHYFDIRMGNFGPIIHPLYVLYMTISSVMFIVSVANKPKSSPPSTNHAVHSSRTIHPEPVHSESRWISGL</sequence>
<keyword evidence="2" id="KW-0472">Membrane</keyword>
<dbReference type="InterPro" id="IPR019420">
    <property type="entry name" value="7TM_GPCR_serpentine_rcpt_Srbc"/>
</dbReference>
<feature type="compositionally biased region" description="Basic and acidic residues" evidence="1">
    <location>
        <begin position="292"/>
        <end position="301"/>
    </location>
</feature>
<feature type="transmembrane region" description="Helical" evidence="2">
    <location>
        <begin position="55"/>
        <end position="74"/>
    </location>
</feature>
<keyword evidence="2" id="KW-0812">Transmembrane</keyword>
<feature type="transmembrane region" description="Helical" evidence="2">
    <location>
        <begin position="80"/>
        <end position="102"/>
    </location>
</feature>
<organism evidence="3 4">
    <name type="scientific">Steinernema hermaphroditum</name>
    <dbReference type="NCBI Taxonomy" id="289476"/>
    <lineage>
        <taxon>Eukaryota</taxon>
        <taxon>Metazoa</taxon>
        <taxon>Ecdysozoa</taxon>
        <taxon>Nematoda</taxon>
        <taxon>Chromadorea</taxon>
        <taxon>Rhabditida</taxon>
        <taxon>Tylenchina</taxon>
        <taxon>Panagrolaimomorpha</taxon>
        <taxon>Strongyloidoidea</taxon>
        <taxon>Steinernematidae</taxon>
        <taxon>Steinernema</taxon>
    </lineage>
</organism>
<feature type="transmembrane region" description="Helical" evidence="2">
    <location>
        <begin position="166"/>
        <end position="190"/>
    </location>
</feature>
<protein>
    <submittedName>
        <fullName evidence="3">Uncharacterized protein</fullName>
    </submittedName>
</protein>
<feature type="transmembrane region" description="Helical" evidence="2">
    <location>
        <begin position="253"/>
        <end position="272"/>
    </location>
</feature>